<sequence>MAEAEEEEDAAPARPPPAGIYAEEQGLFQLLQNMLEELLIHKPDDPIEFMINHLKQNNDDAPRICVLGPPASGKTTVAMWLCKHFNAIRVSQETLLFKEVLMQTEEAKAYKERNQKIPNALWANLIQERLSNVDCIKQIPEFGEERDGFESASLLLIFQHGLGLQGAAHLALRQQQNLCLQGSFMLYASDTVLIERSGGKRLDPLTQEVFHTTFDWPSDPLVQQRLVKPEDLSEQEVSKKLLEYHRNFPDIFHIYQKVLKSINADQPSVDVLSQVLAFVQTRHRSDAPFTPRILFLGPPGSGKSLQAALIAQKYDVINICCGQLLKEAVADNTKLGELIKPYIDSGCPVPDKLVLKLLTERLSALDCLSNGWVLSGFPRDVEQGEQLQKAQINPNRVFFFHLPYESIMERLSQRRTDPVTGERYHITFRPAPTPEIQARLRQNPRDEEENIERRLNIYHSNVKALEDFYQDAFYVNADQDPYVIFEFIESCIIKPLPCKKH</sequence>
<evidence type="ECO:0000256" key="4">
    <source>
        <dbReference type="ARBA" id="ARBA00022777"/>
    </source>
</evidence>
<evidence type="ECO:0000313" key="7">
    <source>
        <dbReference type="Proteomes" id="UP000197619"/>
    </source>
</evidence>
<evidence type="ECO:0000256" key="2">
    <source>
        <dbReference type="ARBA" id="ARBA00022679"/>
    </source>
</evidence>
<dbReference type="PRINTS" id="PR00094">
    <property type="entry name" value="ADENYLTKNASE"/>
</dbReference>
<dbReference type="PANTHER" id="PTHR23359">
    <property type="entry name" value="NUCLEOTIDE KINASE"/>
    <property type="match status" value="1"/>
</dbReference>
<dbReference type="InterPro" id="IPR027417">
    <property type="entry name" value="P-loop_NTPase"/>
</dbReference>
<dbReference type="HAMAP" id="MF_00235">
    <property type="entry name" value="Adenylate_kinase_Adk"/>
    <property type="match status" value="1"/>
</dbReference>
<keyword evidence="2 5" id="KW-0808">Transferase</keyword>
<gene>
    <name evidence="6" type="primary">AK8</name>
    <name evidence="6" type="ORF">RLOC_00010349</name>
</gene>
<comment type="similarity">
    <text evidence="1 5">Belongs to the adenylate kinase family.</text>
</comment>
<dbReference type="EMBL" id="MUZQ01000043">
    <property type="protein sequence ID" value="OWK61355.1"/>
    <property type="molecule type" value="Genomic_DNA"/>
</dbReference>
<comment type="caution">
    <text evidence="6">The sequence shown here is derived from an EMBL/GenBank/DDBJ whole genome shotgun (WGS) entry which is preliminary data.</text>
</comment>
<keyword evidence="4 5" id="KW-0418">Kinase</keyword>
<dbReference type="STRING" id="299123.ENSLSDP00000003254"/>
<accession>A0A218V5H1</accession>
<name>A0A218V5H1_9PASE</name>
<dbReference type="CDD" id="cd22979">
    <property type="entry name" value="DD_AK8"/>
    <property type="match status" value="1"/>
</dbReference>
<evidence type="ECO:0000256" key="1">
    <source>
        <dbReference type="ARBA" id="ARBA00007220"/>
    </source>
</evidence>
<dbReference type="InterPro" id="IPR000850">
    <property type="entry name" value="Adenylat/UMP-CMP_kin"/>
</dbReference>
<dbReference type="GO" id="GO:0005524">
    <property type="term" value="F:ATP binding"/>
    <property type="evidence" value="ECO:0007669"/>
    <property type="project" value="InterPro"/>
</dbReference>
<dbReference type="Pfam" id="PF00406">
    <property type="entry name" value="ADK"/>
    <property type="match status" value="2"/>
</dbReference>
<dbReference type="AlphaFoldDB" id="A0A218V5H1"/>
<protein>
    <submittedName>
        <fullName evidence="6">Adenylate kinase 8</fullName>
    </submittedName>
</protein>
<dbReference type="CDD" id="cd01428">
    <property type="entry name" value="ADK"/>
    <property type="match status" value="1"/>
</dbReference>
<dbReference type="SUPFAM" id="SSF57774">
    <property type="entry name" value="Microbial and mitochondrial ADK, insert 'zinc finger' domain"/>
    <property type="match status" value="1"/>
</dbReference>
<reference evidence="6 7" key="1">
    <citation type="submission" date="2017-05" db="EMBL/GenBank/DDBJ databases">
        <title>Genome of assembly of the Bengalese finch, Lonchura striata domestica.</title>
        <authorList>
            <person name="Colquitt B.M."/>
            <person name="Brainard M.S."/>
        </authorList>
    </citation>
    <scope>NUCLEOTIDE SEQUENCE [LARGE SCALE GENOMIC DNA]</scope>
    <source>
        <strain evidence="6">White83orange57</strain>
    </source>
</reference>
<dbReference type="InterPro" id="IPR036193">
    <property type="entry name" value="ADK_active_lid_dom_sf"/>
</dbReference>
<keyword evidence="3" id="KW-0547">Nucleotide-binding</keyword>
<dbReference type="GO" id="GO:0004017">
    <property type="term" value="F:AMP kinase activity"/>
    <property type="evidence" value="ECO:0007669"/>
    <property type="project" value="InterPro"/>
</dbReference>
<dbReference type="Proteomes" id="UP000197619">
    <property type="component" value="Unassembled WGS sequence"/>
</dbReference>
<evidence type="ECO:0000313" key="6">
    <source>
        <dbReference type="EMBL" id="OWK61355.1"/>
    </source>
</evidence>
<organism evidence="6 7">
    <name type="scientific">Lonchura striata</name>
    <name type="common">white-rumped munia</name>
    <dbReference type="NCBI Taxonomy" id="40157"/>
    <lineage>
        <taxon>Eukaryota</taxon>
        <taxon>Metazoa</taxon>
        <taxon>Chordata</taxon>
        <taxon>Craniata</taxon>
        <taxon>Vertebrata</taxon>
        <taxon>Euteleostomi</taxon>
        <taxon>Archelosauria</taxon>
        <taxon>Archosauria</taxon>
        <taxon>Dinosauria</taxon>
        <taxon>Saurischia</taxon>
        <taxon>Theropoda</taxon>
        <taxon>Coelurosauria</taxon>
        <taxon>Aves</taxon>
        <taxon>Neognathae</taxon>
        <taxon>Neoaves</taxon>
        <taxon>Telluraves</taxon>
        <taxon>Australaves</taxon>
        <taxon>Passeriformes</taxon>
        <taxon>Passeroidea</taxon>
        <taxon>Estrildidae</taxon>
        <taxon>Estrildinae</taxon>
        <taxon>Lonchura</taxon>
    </lineage>
</organism>
<dbReference type="SUPFAM" id="SSF47391">
    <property type="entry name" value="Dimerization-anchoring domain of cAMP-dependent PK regulatory subunit"/>
    <property type="match status" value="1"/>
</dbReference>
<proteinExistence type="inferred from homology"/>
<evidence type="ECO:0000256" key="5">
    <source>
        <dbReference type="RuleBase" id="RU003330"/>
    </source>
</evidence>
<evidence type="ECO:0000256" key="3">
    <source>
        <dbReference type="ARBA" id="ARBA00022741"/>
    </source>
</evidence>
<dbReference type="Gene3D" id="3.40.50.300">
    <property type="entry name" value="P-loop containing nucleotide triphosphate hydrolases"/>
    <property type="match status" value="2"/>
</dbReference>
<dbReference type="SUPFAM" id="SSF52540">
    <property type="entry name" value="P-loop containing nucleoside triphosphate hydrolases"/>
    <property type="match status" value="2"/>
</dbReference>
<keyword evidence="7" id="KW-1185">Reference proteome</keyword>